<dbReference type="PROSITE" id="PS51194">
    <property type="entry name" value="HELICASE_CTER"/>
    <property type="match status" value="1"/>
</dbReference>
<evidence type="ECO:0000256" key="2">
    <source>
        <dbReference type="PROSITE-ProRule" id="PRU00325"/>
    </source>
</evidence>
<feature type="coiled-coil region" evidence="3">
    <location>
        <begin position="1035"/>
        <end position="1062"/>
    </location>
</feature>
<dbReference type="InterPro" id="IPR027417">
    <property type="entry name" value="P-loop_NTPase"/>
</dbReference>
<dbReference type="Gene3D" id="3.40.50.10810">
    <property type="entry name" value="Tandem AAA-ATPase domain"/>
    <property type="match status" value="1"/>
</dbReference>
<evidence type="ECO:0000313" key="8">
    <source>
        <dbReference type="Proteomes" id="UP001432099"/>
    </source>
</evidence>
<dbReference type="InterPro" id="IPR001650">
    <property type="entry name" value="Helicase_C-like"/>
</dbReference>
<keyword evidence="3" id="KW-0175">Coiled coil</keyword>
<dbReference type="PROSITE" id="PS51192">
    <property type="entry name" value="HELICASE_ATP_BIND_1"/>
    <property type="match status" value="1"/>
</dbReference>
<dbReference type="PANTHER" id="PTHR10799">
    <property type="entry name" value="SNF2/RAD54 HELICASE FAMILY"/>
    <property type="match status" value="1"/>
</dbReference>
<gene>
    <name evidence="7" type="ORF">T23_09960</name>
</gene>
<evidence type="ECO:0000313" key="7">
    <source>
        <dbReference type="EMBL" id="BEH90894.1"/>
    </source>
</evidence>
<dbReference type="GO" id="GO:0004386">
    <property type="term" value="F:helicase activity"/>
    <property type="evidence" value="ECO:0007669"/>
    <property type="project" value="UniProtKB-KW"/>
</dbReference>
<evidence type="ECO:0000259" key="6">
    <source>
        <dbReference type="PROSITE" id="PS51194"/>
    </source>
</evidence>
<evidence type="ECO:0000256" key="1">
    <source>
        <dbReference type="ARBA" id="ARBA00022801"/>
    </source>
</evidence>
<dbReference type="Gene3D" id="3.40.50.300">
    <property type="entry name" value="P-loop containing nucleotide triphosphate hydrolases"/>
    <property type="match status" value="1"/>
</dbReference>
<keyword evidence="2" id="KW-0479">Metal-binding</keyword>
<reference evidence="7" key="1">
    <citation type="journal article" date="2024" name="Int. J. Syst. Evol. Microbiol.">
        <title>Turicibacter faecis sp. nov., isolated from faeces of heart failure mouse model.</title>
        <authorList>
            <person name="Imamura Y."/>
            <person name="Motooka D."/>
            <person name="Nakajima Y."/>
            <person name="Ito S."/>
            <person name="Kitakaze M."/>
            <person name="Iida T."/>
            <person name="Nakamura S."/>
        </authorList>
    </citation>
    <scope>NUCLEOTIDE SEQUENCE</scope>
    <source>
        <strain evidence="7">TC023</strain>
    </source>
</reference>
<keyword evidence="2" id="KW-0862">Zinc</keyword>
<dbReference type="Proteomes" id="UP001432099">
    <property type="component" value="Chromosome"/>
</dbReference>
<dbReference type="InterPro" id="IPR049730">
    <property type="entry name" value="SNF2/RAD54-like_C"/>
</dbReference>
<sequence length="1082" mass="124778">MNLNQTRIKNRAANPAVFSRAQAFYNSGGKIQYYVTYDPTDLYQIFAEVEDDGQTYHILINLDDQSKILHDQCDCGTFLSNFGSCKHAIAVLLKVYEDQIRNKLVIHSAGDESDAIIDELLTSYELQLSSVIHQEWNEKDVSLVPKLVMGDEHQELGFEVSVKKQRAYVVRDIYKLATDILNENVVSYGKELQFKHSMLQFDLQSRPFARFICEIIQEYDVYAKQLPTLGPVKATKCLALTPRWLDQFYQLYQGQTLACDISGLASQVMTLHPYEPTIEFRLTQEGTDYYLSHNLGPFRLGAGLNYSYIFCEHECFRCSEAFVKKIFPILRTLTQSSHYELQMNEAHMSRFLSLVVPNIKEYIKDTSLDLLYETFKVYPLEVKFYLDSLKRGGIGLDVHFCYGETIIKVHETTASTGAILRDALKETQALAMVEQYQFKKGTSNAYALEDEELIYSFLQDGIDELKKIGSVYASESFKAIKIQEPKSFSVGIRLKNDWLSLNFDDLEFSAAEYKKILASYRQNKKYFRLKDGSFINLKNDYVEKLASFMDDLSIDERQLDETEILIPKYRALYLDQLMKVSPTLSIKRDTSFDALVEEFHHVEDAEFCIPPSLAKTLRHYQETGYRWLKTLSKYQMGGILADDMGLGKTLQVISVLVSEQEKGTKPALIVAPSSLVYNWEREIHKFAPTLKTIIVQGTPKVREQLIEQGANVDVVITSYDLIRRDISHYENQRFRYCILDEAHYIKNHSTLSSKAVKKIKAEIRFALTGTPIENSLSDLWSIFDFILPGYFGTYTQFKKKYEAPVMKNQNLNLLSRIHQQVAPFILRRLKKDVLKELPEKIETSLYCEMDKTQKDLYYAMVYEMKEEMNSEIKTQGIERSRIKILALLMRLRQICCDPALYLENYKGESAKLQLCLQLVEECIATGHKVLIFSQFTSMLDILSKALQQKEIEHLMLTGATKTSERLALTEQFNTDHTPVFLISLKAGGTGLNLTGADVVIHYDPWWNMSAQNQATDRAHRLGQEKKVQVFKLFVKDTIEEKIEQLQKRKRDLTEAIVQEGETFINQLSNEELVQLFEDDYSF</sequence>
<feature type="domain" description="Helicase ATP-binding" evidence="5">
    <location>
        <begin position="629"/>
        <end position="789"/>
    </location>
</feature>
<keyword evidence="7" id="KW-0067">ATP-binding</keyword>
<keyword evidence="2" id="KW-0863">Zinc-finger</keyword>
<dbReference type="Pfam" id="PF08455">
    <property type="entry name" value="SNF2_assoc"/>
    <property type="match status" value="1"/>
</dbReference>
<proteinExistence type="predicted"/>
<keyword evidence="1" id="KW-0378">Hydrolase</keyword>
<keyword evidence="7" id="KW-0347">Helicase</keyword>
<organism evidence="7 8">
    <name type="scientific">Turicibacter faecis</name>
    <dbReference type="NCBI Taxonomy" id="2963365"/>
    <lineage>
        <taxon>Bacteria</taxon>
        <taxon>Bacillati</taxon>
        <taxon>Bacillota</taxon>
        <taxon>Erysipelotrichia</taxon>
        <taxon>Erysipelotrichales</taxon>
        <taxon>Turicibacteraceae</taxon>
        <taxon>Turicibacter</taxon>
    </lineage>
</organism>
<dbReference type="EMBL" id="AP028127">
    <property type="protein sequence ID" value="BEH90894.1"/>
    <property type="molecule type" value="Genomic_DNA"/>
</dbReference>
<accession>A0ABM8INV3</accession>
<dbReference type="SUPFAM" id="SSF52540">
    <property type="entry name" value="P-loop containing nucleoside triphosphate hydrolases"/>
    <property type="match status" value="2"/>
</dbReference>
<dbReference type="InterPro" id="IPR038718">
    <property type="entry name" value="SNF2-like_sf"/>
</dbReference>
<dbReference type="PROSITE" id="PS50966">
    <property type="entry name" value="ZF_SWIM"/>
    <property type="match status" value="1"/>
</dbReference>
<evidence type="ECO:0000259" key="5">
    <source>
        <dbReference type="PROSITE" id="PS51192"/>
    </source>
</evidence>
<dbReference type="Pfam" id="PF04434">
    <property type="entry name" value="SWIM"/>
    <property type="match status" value="1"/>
</dbReference>
<dbReference type="SMART" id="SM00490">
    <property type="entry name" value="HELICc"/>
    <property type="match status" value="1"/>
</dbReference>
<dbReference type="CDD" id="cd18012">
    <property type="entry name" value="DEXQc_arch_SWI2_SNF2"/>
    <property type="match status" value="1"/>
</dbReference>
<dbReference type="CDD" id="cd18793">
    <property type="entry name" value="SF2_C_SNF"/>
    <property type="match status" value="1"/>
</dbReference>
<dbReference type="SMART" id="SM00487">
    <property type="entry name" value="DEXDc"/>
    <property type="match status" value="1"/>
</dbReference>
<feature type="domain" description="Helicase C-terminal" evidence="6">
    <location>
        <begin position="917"/>
        <end position="1068"/>
    </location>
</feature>
<feature type="domain" description="SWIM-type" evidence="4">
    <location>
        <begin position="56"/>
        <end position="96"/>
    </location>
</feature>
<keyword evidence="8" id="KW-1185">Reference proteome</keyword>
<dbReference type="InterPro" id="IPR013663">
    <property type="entry name" value="Helicase_SWF/SNF/SWI_bac"/>
</dbReference>
<keyword evidence="7" id="KW-0547">Nucleotide-binding</keyword>
<dbReference type="Pfam" id="PF00176">
    <property type="entry name" value="SNF2-rel_dom"/>
    <property type="match status" value="1"/>
</dbReference>
<dbReference type="InterPro" id="IPR014001">
    <property type="entry name" value="Helicase_ATP-bd"/>
</dbReference>
<protein>
    <submittedName>
        <fullName evidence="7">Helicase</fullName>
    </submittedName>
</protein>
<name>A0ABM8INV3_9FIRM</name>
<evidence type="ECO:0000256" key="3">
    <source>
        <dbReference type="SAM" id="Coils"/>
    </source>
</evidence>
<dbReference type="InterPro" id="IPR007527">
    <property type="entry name" value="Znf_SWIM"/>
</dbReference>
<dbReference type="InterPro" id="IPR000330">
    <property type="entry name" value="SNF2_N"/>
</dbReference>
<dbReference type="Pfam" id="PF00271">
    <property type="entry name" value="Helicase_C"/>
    <property type="match status" value="1"/>
</dbReference>
<dbReference type="RefSeq" id="WP_161831360.1">
    <property type="nucleotide sequence ID" value="NZ_AP028127.1"/>
</dbReference>
<evidence type="ECO:0000259" key="4">
    <source>
        <dbReference type="PROSITE" id="PS50966"/>
    </source>
</evidence>